<dbReference type="InterPro" id="IPR042099">
    <property type="entry name" value="ANL_N_sf"/>
</dbReference>
<dbReference type="InterPro" id="IPR025110">
    <property type="entry name" value="AMP-bd_C"/>
</dbReference>
<keyword evidence="2" id="KW-0436">Ligase</keyword>
<dbReference type="FunFam" id="3.40.50.12780:FF:000013">
    <property type="entry name" value="Long-chain-fatty-acid--AMP ligase FadD32"/>
    <property type="match status" value="1"/>
</dbReference>
<dbReference type="PANTHER" id="PTHR22754">
    <property type="entry name" value="DISCO-INTERACTING PROTEIN 2 DIP2 -RELATED"/>
    <property type="match status" value="1"/>
</dbReference>
<comment type="similarity">
    <text evidence="1">Belongs to the ATP-dependent AMP-binding enzyme family.</text>
</comment>
<proteinExistence type="inferred from homology"/>
<evidence type="ECO:0000259" key="5">
    <source>
        <dbReference type="Pfam" id="PF00501"/>
    </source>
</evidence>
<dbReference type="Proteomes" id="UP000034416">
    <property type="component" value="Unassembled WGS sequence"/>
</dbReference>
<evidence type="ECO:0000313" key="7">
    <source>
        <dbReference type="EMBL" id="KKC00354.1"/>
    </source>
</evidence>
<evidence type="ECO:0000256" key="3">
    <source>
        <dbReference type="ARBA" id="ARBA00022832"/>
    </source>
</evidence>
<feature type="domain" description="AMP-binding enzyme C-terminal" evidence="6">
    <location>
        <begin position="463"/>
        <end position="575"/>
    </location>
</feature>
<dbReference type="SUPFAM" id="SSF56801">
    <property type="entry name" value="Acetyl-CoA synthetase-like"/>
    <property type="match status" value="1"/>
</dbReference>
<dbReference type="GO" id="GO:0070566">
    <property type="term" value="F:adenylyltransferase activity"/>
    <property type="evidence" value="ECO:0007669"/>
    <property type="project" value="TreeGrafter"/>
</dbReference>
<dbReference type="GO" id="GO:0006633">
    <property type="term" value="P:fatty acid biosynthetic process"/>
    <property type="evidence" value="ECO:0007669"/>
    <property type="project" value="TreeGrafter"/>
</dbReference>
<name>A0A0F5MZX6_9MYCO</name>
<accession>A0A0F5MZX6</accession>
<evidence type="ECO:0000256" key="4">
    <source>
        <dbReference type="ARBA" id="ARBA00023098"/>
    </source>
</evidence>
<protein>
    <submittedName>
        <fullName evidence="7">Acyl-CoA synthetase</fullName>
    </submittedName>
</protein>
<dbReference type="Pfam" id="PF23024">
    <property type="entry name" value="AMP-dom_DIP2-like"/>
    <property type="match status" value="1"/>
</dbReference>
<gene>
    <name evidence="8" type="ORF">BST15_14555</name>
    <name evidence="7" type="ORF">WR43_05425</name>
</gene>
<dbReference type="EMBL" id="LASW01000014">
    <property type="protein sequence ID" value="KKC00354.1"/>
    <property type="molecule type" value="Genomic_DNA"/>
</dbReference>
<dbReference type="STRING" id="342002.BST15_14555"/>
<evidence type="ECO:0000256" key="1">
    <source>
        <dbReference type="ARBA" id="ARBA00006432"/>
    </source>
</evidence>
<dbReference type="PANTHER" id="PTHR22754:SF32">
    <property type="entry name" value="DISCO-INTERACTING PROTEIN 2"/>
    <property type="match status" value="1"/>
</dbReference>
<reference evidence="8 10" key="3">
    <citation type="submission" date="2016-12" db="EMBL/GenBank/DDBJ databases">
        <title>The new phylogeny of genus Mycobacterium.</title>
        <authorList>
            <person name="Tortoli E."/>
            <person name="Trovato A."/>
            <person name="Cirillo D.M."/>
        </authorList>
    </citation>
    <scope>NUCLEOTIDE SEQUENCE [LARGE SCALE GENOMIC DNA]</scope>
    <source>
        <strain evidence="8 10">DSM 44942</strain>
    </source>
</reference>
<dbReference type="GO" id="GO:0071766">
    <property type="term" value="P:Actinobacterium-type cell wall biogenesis"/>
    <property type="evidence" value="ECO:0007669"/>
    <property type="project" value="UniProtKB-ARBA"/>
</dbReference>
<evidence type="ECO:0000256" key="2">
    <source>
        <dbReference type="ARBA" id="ARBA00022598"/>
    </source>
</evidence>
<dbReference type="InterPro" id="IPR000873">
    <property type="entry name" value="AMP-dep_synth/lig_dom"/>
</dbReference>
<dbReference type="RefSeq" id="WP_046188583.1">
    <property type="nucleotide sequence ID" value="NZ_JACKUJ010000049.1"/>
</dbReference>
<evidence type="ECO:0000313" key="8">
    <source>
        <dbReference type="EMBL" id="OQZ95318.1"/>
    </source>
</evidence>
<dbReference type="OrthoDB" id="3671040at2"/>
<organism evidence="7 9">
    <name type="scientific">Mycolicibacter arupensis</name>
    <dbReference type="NCBI Taxonomy" id="342002"/>
    <lineage>
        <taxon>Bacteria</taxon>
        <taxon>Bacillati</taxon>
        <taxon>Actinomycetota</taxon>
        <taxon>Actinomycetes</taxon>
        <taxon>Mycobacteriales</taxon>
        <taxon>Mycobacteriaceae</taxon>
        <taxon>Mycolicibacter</taxon>
    </lineage>
</organism>
<dbReference type="InterPro" id="IPR045851">
    <property type="entry name" value="AMP-bd_C_sf"/>
</dbReference>
<keyword evidence="4" id="KW-0443">Lipid metabolism</keyword>
<dbReference type="NCBIfam" id="NF004509">
    <property type="entry name" value="PRK05850.1"/>
    <property type="match status" value="1"/>
</dbReference>
<reference evidence="9" key="1">
    <citation type="submission" date="2015-04" db="EMBL/GenBank/DDBJ databases">
        <title>Genome sequence of Mycobacterium arupense GUC1.</title>
        <authorList>
            <person name="Greninger A.L."/>
            <person name="Cunningham G."/>
            <person name="Chiu C.Y."/>
            <person name="Miller S."/>
        </authorList>
    </citation>
    <scope>NUCLEOTIDE SEQUENCE [LARGE SCALE GENOMIC DNA]</scope>
    <source>
        <strain evidence="9">GUC1</strain>
    </source>
</reference>
<dbReference type="GO" id="GO:0016874">
    <property type="term" value="F:ligase activity"/>
    <property type="evidence" value="ECO:0007669"/>
    <property type="project" value="UniProtKB-KW"/>
</dbReference>
<evidence type="ECO:0000313" key="10">
    <source>
        <dbReference type="Proteomes" id="UP000192327"/>
    </source>
</evidence>
<dbReference type="GO" id="GO:0005886">
    <property type="term" value="C:plasma membrane"/>
    <property type="evidence" value="ECO:0007669"/>
    <property type="project" value="TreeGrafter"/>
</dbReference>
<reference evidence="7" key="2">
    <citation type="submission" date="2015-04" db="EMBL/GenBank/DDBJ databases">
        <title>Genome sequence of Mycobacterium arupense strain GUC1.</title>
        <authorList>
            <person name="Greninger A.L."/>
            <person name="Cunningham G."/>
            <person name="Chiu C.Y."/>
            <person name="Miller S."/>
        </authorList>
    </citation>
    <scope>NUCLEOTIDE SEQUENCE</scope>
    <source>
        <strain evidence="7">GUC1</strain>
    </source>
</reference>
<dbReference type="Pfam" id="PF00501">
    <property type="entry name" value="AMP-binding"/>
    <property type="match status" value="1"/>
</dbReference>
<comment type="caution">
    <text evidence="7">The sequence shown here is derived from an EMBL/GenBank/DDBJ whole genome shotgun (WGS) entry which is preliminary data.</text>
</comment>
<feature type="domain" description="AMP-dependent synthetase/ligase" evidence="5">
    <location>
        <begin position="11"/>
        <end position="415"/>
    </location>
</feature>
<evidence type="ECO:0000313" key="9">
    <source>
        <dbReference type="Proteomes" id="UP000034416"/>
    </source>
</evidence>
<sequence length="579" mass="62527">MSDVSLLTLLRERAFLSPDEPAFTYTDYEQDWDGVAETLSWSQMYRRALNVAKELKQHGSAGDRAVILAPQGLAYIAGFLGAMQAGFIAVPLPVPHPGAHDERVSAVLTDTTPSVVLTTTAAAGLVAEYVRESGADATATVVEVDALDLDASVSIGEQPVDSGGVAYLQYTSGSTRLPAGVMVSHRNLQVNFRQFMAGYFPEFNGVAPPDTTIVSWLPFYHDLGLILGVIAPVLGGYRCELTSPVAFLQRPARWIQAMADHRRAFSAAPNFAFELAVRKTTDEDLAGRDLGDVLGIVSGSERVHPATLDRFMNRFGPHNFRARALHPAYGLAEATLYVATLDVECPPQTVYFESEKLTRGSAQRCPAEEGTPLLNYGVPKSPVVRIVDPDTCAECSAGTVGEIWTAGANVSAGYWNKPEQTQEVFEAKLVRASEGTPSGPWLRTGDLGFISEGELFIVGRMKDLLIIRGRNHYPEDIEATLQEISGGRVAAISVPVDEDETLVTIIEVRARPESAEDTAQRLSALKNDVQAAIAQHHGVTVADVVLVGPGSIPITTSGKVRRAACVEQYQTRQFTRMDG</sequence>
<keyword evidence="10" id="KW-1185">Reference proteome</keyword>
<dbReference type="InterPro" id="IPR040097">
    <property type="entry name" value="FAAL/FAAC"/>
</dbReference>
<dbReference type="Gene3D" id="3.30.300.30">
    <property type="match status" value="1"/>
</dbReference>
<dbReference type="CDD" id="cd05931">
    <property type="entry name" value="FAAL"/>
    <property type="match status" value="1"/>
</dbReference>
<evidence type="ECO:0000259" key="6">
    <source>
        <dbReference type="Pfam" id="PF23024"/>
    </source>
</evidence>
<dbReference type="EMBL" id="MVHH01000032">
    <property type="protein sequence ID" value="OQZ95318.1"/>
    <property type="molecule type" value="Genomic_DNA"/>
</dbReference>
<dbReference type="Proteomes" id="UP000192327">
    <property type="component" value="Unassembled WGS sequence"/>
</dbReference>
<dbReference type="PATRIC" id="fig|342002.3.peg.1878"/>
<dbReference type="FunFam" id="3.30.300.30:FF:000016">
    <property type="entry name" value="Fatty-acid-CoA ligase FadD26"/>
    <property type="match status" value="1"/>
</dbReference>
<keyword evidence="3" id="KW-0276">Fatty acid metabolism</keyword>
<dbReference type="Gene3D" id="3.40.50.12780">
    <property type="entry name" value="N-terminal domain of ligase-like"/>
    <property type="match status" value="1"/>
</dbReference>
<dbReference type="AlphaFoldDB" id="A0A0F5MZX6"/>